<dbReference type="Proteomes" id="UP000015347">
    <property type="component" value="Unassembled WGS sequence"/>
</dbReference>
<evidence type="ECO:0000313" key="1">
    <source>
        <dbReference type="EMBL" id="EPX76319.1"/>
    </source>
</evidence>
<organism evidence="1 2">
    <name type="scientific">Salipiger mucosus DSM 16094</name>
    <dbReference type="NCBI Taxonomy" id="1123237"/>
    <lineage>
        <taxon>Bacteria</taxon>
        <taxon>Pseudomonadati</taxon>
        <taxon>Pseudomonadota</taxon>
        <taxon>Alphaproteobacteria</taxon>
        <taxon>Rhodobacterales</taxon>
        <taxon>Roseobacteraceae</taxon>
        <taxon>Salipiger</taxon>
    </lineage>
</organism>
<evidence type="ECO:0000313" key="2">
    <source>
        <dbReference type="Proteomes" id="UP000015347"/>
    </source>
</evidence>
<dbReference type="AlphaFoldDB" id="S9RQN2"/>
<dbReference type="EMBL" id="APVH01000055">
    <property type="protein sequence ID" value="EPX76319.1"/>
    <property type="molecule type" value="Genomic_DNA"/>
</dbReference>
<accession>S9RQN2</accession>
<comment type="caution">
    <text evidence="1">The sequence shown here is derived from an EMBL/GenBank/DDBJ whole genome shotgun (WGS) entry which is preliminary data.</text>
</comment>
<dbReference type="InterPro" id="IPR029014">
    <property type="entry name" value="NiFe-Hase_large"/>
</dbReference>
<dbReference type="GO" id="GO:0003677">
    <property type="term" value="F:DNA binding"/>
    <property type="evidence" value="ECO:0007669"/>
    <property type="project" value="UniProtKB-KW"/>
</dbReference>
<dbReference type="HOGENOM" id="CLU_1030062_0_0_5"/>
<keyword evidence="2" id="KW-1185">Reference proteome</keyword>
<gene>
    <name evidence="1" type="ORF">Salmuc_00066</name>
</gene>
<dbReference type="Gene3D" id="1.10.645.10">
    <property type="entry name" value="Cytochrome-c3 Hydrogenase, chain B"/>
    <property type="match status" value="1"/>
</dbReference>
<proteinExistence type="predicted"/>
<protein>
    <submittedName>
        <fullName evidence="1">Hydrogenase maturation factor HoxV/HupK</fullName>
    </submittedName>
</protein>
<sequence length="290" mass="30433">MPLAARLVAEAPPALPVEPLLVGRTADEALAILPRLFNLCRAAQAGAVAAALGRPVDAPGMAGEILRDHLVKLHVSWPARLGMPATALPADWRAGGAPLLEAVFGAGRAPETPEAFEALLNGGSLAGAVMRRLRDAFEPFEAVAEGLPAPAQAALRPGAAVENSVAARQARRPAMRDIEARYGRGPLWRAAARLFDIEDAALGRLPPVERAEGRALVPAARGAYAVRITLCEGRVAWFERVTPTDALMAPEGILARALDSLPAIKGGQATLLLEILDPCAPVRLREVDDA</sequence>
<dbReference type="STRING" id="1123237.Salmuc_00066"/>
<dbReference type="eggNOG" id="COG0374">
    <property type="taxonomic scope" value="Bacteria"/>
</dbReference>
<keyword evidence="1" id="KW-0371">Homeobox</keyword>
<reference evidence="2" key="1">
    <citation type="journal article" date="2014" name="Stand. Genomic Sci.">
        <title>Genome sequence of the exopolysaccharide-producing Salipiger mucosus type strain (DSM 16094(T)), a moderately halophilic member of the Roseobacter clade.</title>
        <authorList>
            <person name="Riedel T."/>
            <person name="Spring S."/>
            <person name="Fiebig A."/>
            <person name="Petersen J."/>
            <person name="Kyrpides N.C."/>
            <person name="Goker M."/>
            <person name="Klenk H.P."/>
        </authorList>
    </citation>
    <scope>NUCLEOTIDE SEQUENCE [LARGE SCALE GENOMIC DNA]</scope>
    <source>
        <strain evidence="2">DSM 16094</strain>
    </source>
</reference>
<dbReference type="SUPFAM" id="SSF56762">
    <property type="entry name" value="HydB/Nqo4-like"/>
    <property type="match status" value="1"/>
</dbReference>
<name>S9RQN2_9RHOB</name>